<protein>
    <submittedName>
        <fullName evidence="2">Uncharacterized protein</fullName>
    </submittedName>
</protein>
<feature type="compositionally biased region" description="Acidic residues" evidence="1">
    <location>
        <begin position="1"/>
        <end position="20"/>
    </location>
</feature>
<sequence>MIMKDDEEEIELDSEGPIEVEAEREANCTEEPQTENHEEDHGIAEASLCFSVCNSQILKSTLTDMNMEKTTDSAPYFLKPLMFDDNNTEKSQEVDKLVAHPVSEINTEMKNTVVSSVLSNHIKPNSEILQPCFKSLRDVVTTCYTINQLEILVSSPFKPLNQPFSNSIITKGREESSWSFQPLANIGEQPPPPEPPDRITVLTGLLNQSLSVTTTESFAATHYSSNFAYILQQSTLQMFDQMPKGDMHKAFVDFLRSSWRYNVIYQSWLL</sequence>
<evidence type="ECO:0000313" key="3">
    <source>
        <dbReference type="Proteomes" id="UP000242715"/>
    </source>
</evidence>
<keyword evidence="3" id="KW-1185">Reference proteome</keyword>
<feature type="region of interest" description="Disordered" evidence="1">
    <location>
        <begin position="1"/>
        <end position="40"/>
    </location>
</feature>
<dbReference type="EMBL" id="DF974058">
    <property type="protein sequence ID" value="GAU44602.1"/>
    <property type="molecule type" value="Genomic_DNA"/>
</dbReference>
<dbReference type="Proteomes" id="UP000242715">
    <property type="component" value="Unassembled WGS sequence"/>
</dbReference>
<dbReference type="OrthoDB" id="10666748at2759"/>
<organism evidence="2 3">
    <name type="scientific">Trifolium subterraneum</name>
    <name type="common">Subterranean clover</name>
    <dbReference type="NCBI Taxonomy" id="3900"/>
    <lineage>
        <taxon>Eukaryota</taxon>
        <taxon>Viridiplantae</taxon>
        <taxon>Streptophyta</taxon>
        <taxon>Embryophyta</taxon>
        <taxon>Tracheophyta</taxon>
        <taxon>Spermatophyta</taxon>
        <taxon>Magnoliopsida</taxon>
        <taxon>eudicotyledons</taxon>
        <taxon>Gunneridae</taxon>
        <taxon>Pentapetalae</taxon>
        <taxon>rosids</taxon>
        <taxon>fabids</taxon>
        <taxon>Fabales</taxon>
        <taxon>Fabaceae</taxon>
        <taxon>Papilionoideae</taxon>
        <taxon>50 kb inversion clade</taxon>
        <taxon>NPAAA clade</taxon>
        <taxon>Hologalegina</taxon>
        <taxon>IRL clade</taxon>
        <taxon>Trifolieae</taxon>
        <taxon>Trifolium</taxon>
    </lineage>
</organism>
<reference evidence="3" key="1">
    <citation type="journal article" date="2017" name="Front. Plant Sci.">
        <title>Climate Clever Clovers: New Paradigm to Reduce the Environmental Footprint of Ruminants by Breeding Low Methanogenic Forages Utilizing Haplotype Variation.</title>
        <authorList>
            <person name="Kaur P."/>
            <person name="Appels R."/>
            <person name="Bayer P.E."/>
            <person name="Keeble-Gagnere G."/>
            <person name="Wang J."/>
            <person name="Hirakawa H."/>
            <person name="Shirasawa K."/>
            <person name="Vercoe P."/>
            <person name="Stefanova K."/>
            <person name="Durmic Z."/>
            <person name="Nichols P."/>
            <person name="Revell C."/>
            <person name="Isobe S.N."/>
            <person name="Edwards D."/>
            <person name="Erskine W."/>
        </authorList>
    </citation>
    <scope>NUCLEOTIDE SEQUENCE [LARGE SCALE GENOMIC DNA]</scope>
    <source>
        <strain evidence="3">cv. Daliak</strain>
    </source>
</reference>
<evidence type="ECO:0000256" key="1">
    <source>
        <dbReference type="SAM" id="MobiDB-lite"/>
    </source>
</evidence>
<accession>A0A2Z6P7J9</accession>
<name>A0A2Z6P7J9_TRISU</name>
<dbReference type="AlphaFoldDB" id="A0A2Z6P7J9"/>
<gene>
    <name evidence="2" type="ORF">TSUD_240940</name>
</gene>
<evidence type="ECO:0000313" key="2">
    <source>
        <dbReference type="EMBL" id="GAU44602.1"/>
    </source>
</evidence>
<proteinExistence type="predicted"/>